<evidence type="ECO:0000256" key="1">
    <source>
        <dbReference type="HAMAP-Rule" id="MF_00302"/>
    </source>
</evidence>
<accession>A0A5E6MFD7</accession>
<dbReference type="GO" id="GO:0030163">
    <property type="term" value="P:protein catabolic process"/>
    <property type="evidence" value="ECO:0007669"/>
    <property type="project" value="InterPro"/>
</dbReference>
<dbReference type="InterPro" id="IPR014719">
    <property type="entry name" value="Ribosomal_bL12_C/ClpS-like"/>
</dbReference>
<comment type="similarity">
    <text evidence="1">Belongs to the ClpS family.</text>
</comment>
<dbReference type="Gene3D" id="3.30.1390.10">
    <property type="match status" value="1"/>
</dbReference>
<reference evidence="3 4" key="1">
    <citation type="submission" date="2019-09" db="EMBL/GenBank/DDBJ databases">
        <authorList>
            <person name="Cremers G."/>
        </authorList>
    </citation>
    <scope>NUCLEOTIDE SEQUENCE [LARGE SCALE GENOMIC DNA]</scope>
    <source>
        <strain evidence="3">4A</strain>
    </source>
</reference>
<dbReference type="NCBIfam" id="NF000668">
    <property type="entry name" value="PRK00033.1-1"/>
    <property type="match status" value="1"/>
</dbReference>
<dbReference type="PANTHER" id="PTHR33473:SF19">
    <property type="entry name" value="ATP-DEPENDENT CLP PROTEASE ADAPTER PROTEIN CLPS"/>
    <property type="match status" value="1"/>
</dbReference>
<comment type="subunit">
    <text evidence="1">Binds to the N-terminal domain of the chaperone ClpA.</text>
</comment>
<dbReference type="PANTHER" id="PTHR33473">
    <property type="entry name" value="ATP-DEPENDENT CLP PROTEASE ADAPTER PROTEIN CLPS1, CHLOROPLASTIC"/>
    <property type="match status" value="1"/>
</dbReference>
<comment type="function">
    <text evidence="1">Involved in the modulation of the specificity of the ClpAP-mediated ATP-dependent protein degradation.</text>
</comment>
<keyword evidence="3" id="KW-0645">Protease</keyword>
<dbReference type="GO" id="GO:0006508">
    <property type="term" value="P:proteolysis"/>
    <property type="evidence" value="ECO:0007669"/>
    <property type="project" value="UniProtKB-UniRule"/>
</dbReference>
<feature type="domain" description="Adaptor protein ClpS core" evidence="2">
    <location>
        <begin position="43"/>
        <end position="113"/>
    </location>
</feature>
<dbReference type="SUPFAM" id="SSF54736">
    <property type="entry name" value="ClpS-like"/>
    <property type="match status" value="1"/>
</dbReference>
<dbReference type="Pfam" id="PF02617">
    <property type="entry name" value="ClpS"/>
    <property type="match status" value="1"/>
</dbReference>
<sequence>MLILFRTLISETGKAADVMEQLAVPETIHEEVVDEKVRDAFERHWAVIVWNDPVNLMSYVVYVFQRVLKMSKQEATRHMMEVHQKGKSRVAQETRERAEFLVHQLQRFGLQATMEHE</sequence>
<dbReference type="HAMAP" id="MF_00302">
    <property type="entry name" value="ClpS"/>
    <property type="match status" value="1"/>
</dbReference>
<evidence type="ECO:0000313" key="3">
    <source>
        <dbReference type="EMBL" id="VVM06553.1"/>
    </source>
</evidence>
<dbReference type="InterPro" id="IPR022935">
    <property type="entry name" value="ClpS"/>
</dbReference>
<dbReference type="InterPro" id="IPR003769">
    <property type="entry name" value="ClpS_core"/>
</dbReference>
<dbReference type="GO" id="GO:0008233">
    <property type="term" value="F:peptidase activity"/>
    <property type="evidence" value="ECO:0007669"/>
    <property type="project" value="UniProtKB-KW"/>
</dbReference>
<evidence type="ECO:0000313" key="4">
    <source>
        <dbReference type="Proteomes" id="UP000334923"/>
    </source>
</evidence>
<protein>
    <recommendedName>
        <fullName evidence="1">ATP-dependent Clp protease adapter protein ClpS</fullName>
    </recommendedName>
</protein>
<dbReference type="AlphaFoldDB" id="A0A5E6MFD7"/>
<dbReference type="EMBL" id="CABFVA020000068">
    <property type="protein sequence ID" value="VVM06553.1"/>
    <property type="molecule type" value="Genomic_DNA"/>
</dbReference>
<keyword evidence="4" id="KW-1185">Reference proteome</keyword>
<gene>
    <name evidence="1 3" type="primary">clpS</name>
    <name evidence="3" type="ORF">MAMT_01263</name>
</gene>
<name>A0A5E6MFD7_9BACT</name>
<keyword evidence="3" id="KW-0378">Hydrolase</keyword>
<organism evidence="3 4">
    <name type="scientific">Methylacidimicrobium tartarophylax</name>
    <dbReference type="NCBI Taxonomy" id="1041768"/>
    <lineage>
        <taxon>Bacteria</taxon>
        <taxon>Pseudomonadati</taxon>
        <taxon>Verrucomicrobiota</taxon>
        <taxon>Methylacidimicrobium</taxon>
    </lineage>
</organism>
<dbReference type="Proteomes" id="UP000334923">
    <property type="component" value="Unassembled WGS sequence"/>
</dbReference>
<proteinExistence type="inferred from homology"/>
<evidence type="ECO:0000259" key="2">
    <source>
        <dbReference type="Pfam" id="PF02617"/>
    </source>
</evidence>